<name>A0ACB9BTN4_9ASTR</name>
<protein>
    <submittedName>
        <fullName evidence="1">Uncharacterized protein</fullName>
    </submittedName>
</protein>
<evidence type="ECO:0000313" key="1">
    <source>
        <dbReference type="EMBL" id="KAI3725404.1"/>
    </source>
</evidence>
<accession>A0ACB9BTN4</accession>
<sequence length="73" mass="8363">MDGSSGFDVTTDHLLWEIFKGFPIIYSCNPQSKPSLSALILRSAVDWWLISSPHHYLTSYSIYTNGFLDDMYL</sequence>
<gene>
    <name evidence="1" type="ORF">L1987_65192</name>
</gene>
<evidence type="ECO:0000313" key="2">
    <source>
        <dbReference type="Proteomes" id="UP001056120"/>
    </source>
</evidence>
<dbReference type="EMBL" id="CM042039">
    <property type="protein sequence ID" value="KAI3725404.1"/>
    <property type="molecule type" value="Genomic_DNA"/>
</dbReference>
<reference evidence="1 2" key="2">
    <citation type="journal article" date="2022" name="Mol. Ecol. Resour.">
        <title>The genomes of chicory, endive, great burdock and yacon provide insights into Asteraceae paleo-polyploidization history and plant inulin production.</title>
        <authorList>
            <person name="Fan W."/>
            <person name="Wang S."/>
            <person name="Wang H."/>
            <person name="Wang A."/>
            <person name="Jiang F."/>
            <person name="Liu H."/>
            <person name="Zhao H."/>
            <person name="Xu D."/>
            <person name="Zhang Y."/>
        </authorList>
    </citation>
    <scope>NUCLEOTIDE SEQUENCE [LARGE SCALE GENOMIC DNA]</scope>
    <source>
        <strain evidence="2">cv. Yunnan</strain>
        <tissue evidence="1">Leaves</tissue>
    </source>
</reference>
<proteinExistence type="predicted"/>
<comment type="caution">
    <text evidence="1">The sequence shown here is derived from an EMBL/GenBank/DDBJ whole genome shotgun (WGS) entry which is preliminary data.</text>
</comment>
<reference evidence="2" key="1">
    <citation type="journal article" date="2022" name="Mol. Ecol. Resour.">
        <title>The genomes of chicory, endive, great burdock and yacon provide insights into Asteraceae palaeo-polyploidization history and plant inulin production.</title>
        <authorList>
            <person name="Fan W."/>
            <person name="Wang S."/>
            <person name="Wang H."/>
            <person name="Wang A."/>
            <person name="Jiang F."/>
            <person name="Liu H."/>
            <person name="Zhao H."/>
            <person name="Xu D."/>
            <person name="Zhang Y."/>
        </authorList>
    </citation>
    <scope>NUCLEOTIDE SEQUENCE [LARGE SCALE GENOMIC DNA]</scope>
    <source>
        <strain evidence="2">cv. Yunnan</strain>
    </source>
</reference>
<dbReference type="Proteomes" id="UP001056120">
    <property type="component" value="Linkage Group LG22"/>
</dbReference>
<keyword evidence="2" id="KW-1185">Reference proteome</keyword>
<organism evidence="1 2">
    <name type="scientific">Smallanthus sonchifolius</name>
    <dbReference type="NCBI Taxonomy" id="185202"/>
    <lineage>
        <taxon>Eukaryota</taxon>
        <taxon>Viridiplantae</taxon>
        <taxon>Streptophyta</taxon>
        <taxon>Embryophyta</taxon>
        <taxon>Tracheophyta</taxon>
        <taxon>Spermatophyta</taxon>
        <taxon>Magnoliopsida</taxon>
        <taxon>eudicotyledons</taxon>
        <taxon>Gunneridae</taxon>
        <taxon>Pentapetalae</taxon>
        <taxon>asterids</taxon>
        <taxon>campanulids</taxon>
        <taxon>Asterales</taxon>
        <taxon>Asteraceae</taxon>
        <taxon>Asteroideae</taxon>
        <taxon>Heliantheae alliance</taxon>
        <taxon>Millerieae</taxon>
        <taxon>Smallanthus</taxon>
    </lineage>
</organism>